<dbReference type="GO" id="GO:0008137">
    <property type="term" value="F:NADH dehydrogenase (ubiquinone) activity"/>
    <property type="evidence" value="ECO:0007669"/>
    <property type="project" value="InterPro"/>
</dbReference>
<sequence>MGSEAAHLFDTLAIPLILLVLLGGVALAAVTRADMPDRVRGVAFAATFIAFLVGVAMFVRFNWHTEAWQFTAEFPWIPSLGARLSFGVDGISMPLLLLTLLLGPLCVLVSVSEIQERVKEFHICLLLIMAALVGVFTARDLLLFYACWEVMLVPMFLLIAVWGSGNRVYAATKFLLYTLLGGLLMFVAVLVVALQVAQAEGRLSFRLDDLLFYRLPVAWQLWLFAAFAFAFAIKVPMFPFHTWLPDAHTEAPTAGSVILAGVLLKMGSYGFLRFCLPLFPDATQAVAPVMVGLSIVAILYGALMSWVQTDIKRLIAYSSVAHMGFITLGIFTFHPTAVMGSVLQMVNHGLSTGMLFMLVGMLYERRHTRLMSAYGGIAKVMPAYAAFFLIALLSSVGLPGLNGFVGEFLILAGTFQVHWYWAATAAFGVVLAAVYLLWLWRNVFHGPITKDENRWLPDLNFREKWVVLVPVTVLLFAIGVYPRWLLKPMEPSVLAALQSVKGAAVTERPLIGGRPLATAQRNR</sequence>
<feature type="domain" description="NADH:quinone oxidoreductase/Mrp antiporter transmembrane" evidence="10">
    <location>
        <begin position="138"/>
        <end position="431"/>
    </location>
</feature>
<evidence type="ECO:0000256" key="2">
    <source>
        <dbReference type="ARBA" id="ARBA00009025"/>
    </source>
</evidence>
<keyword evidence="6" id="KW-0520">NAD</keyword>
<dbReference type="PANTHER" id="PTHR43507">
    <property type="entry name" value="NADH-UBIQUINONE OXIDOREDUCTASE CHAIN 4"/>
    <property type="match status" value="1"/>
</dbReference>
<evidence type="ECO:0000259" key="10">
    <source>
        <dbReference type="Pfam" id="PF00361"/>
    </source>
</evidence>
<keyword evidence="12" id="KW-0560">Oxidoreductase</keyword>
<feature type="transmembrane region" description="Helical" evidence="9">
    <location>
        <begin position="257"/>
        <end position="279"/>
    </location>
</feature>
<dbReference type="PANTHER" id="PTHR43507:SF1">
    <property type="entry name" value="NADH-UBIQUINONE OXIDOREDUCTASE CHAIN 4"/>
    <property type="match status" value="1"/>
</dbReference>
<evidence type="ECO:0000259" key="11">
    <source>
        <dbReference type="Pfam" id="PF01059"/>
    </source>
</evidence>
<feature type="transmembrane region" description="Helical" evidence="9">
    <location>
        <begin position="174"/>
        <end position="197"/>
    </location>
</feature>
<dbReference type="GO" id="GO:0015990">
    <property type="term" value="P:electron transport coupled proton transport"/>
    <property type="evidence" value="ECO:0007669"/>
    <property type="project" value="TreeGrafter"/>
</dbReference>
<feature type="transmembrane region" description="Helical" evidence="9">
    <location>
        <begin position="419"/>
        <end position="444"/>
    </location>
</feature>
<dbReference type="GO" id="GO:0003954">
    <property type="term" value="F:NADH dehydrogenase activity"/>
    <property type="evidence" value="ECO:0007669"/>
    <property type="project" value="TreeGrafter"/>
</dbReference>
<dbReference type="GO" id="GO:0012505">
    <property type="term" value="C:endomembrane system"/>
    <property type="evidence" value="ECO:0007669"/>
    <property type="project" value="UniProtKB-SubCell"/>
</dbReference>
<dbReference type="Pfam" id="PF00361">
    <property type="entry name" value="Proton_antipo_M"/>
    <property type="match status" value="1"/>
</dbReference>
<feature type="transmembrane region" description="Helical" evidence="9">
    <location>
        <begin position="384"/>
        <end position="413"/>
    </location>
</feature>
<feature type="transmembrane region" description="Helical" evidence="9">
    <location>
        <begin position="345"/>
        <end position="363"/>
    </location>
</feature>
<keyword evidence="5 9" id="KW-1133">Transmembrane helix</keyword>
<evidence type="ECO:0000313" key="13">
    <source>
        <dbReference type="Proteomes" id="UP000236173"/>
    </source>
</evidence>
<feature type="transmembrane region" description="Helical" evidence="9">
    <location>
        <begin position="118"/>
        <end position="136"/>
    </location>
</feature>
<accession>A0A2H5XFD0</accession>
<feature type="transmembrane region" description="Helical" evidence="9">
    <location>
        <begin position="314"/>
        <end position="333"/>
    </location>
</feature>
<evidence type="ECO:0000256" key="5">
    <source>
        <dbReference type="ARBA" id="ARBA00022989"/>
    </source>
</evidence>
<evidence type="ECO:0000256" key="9">
    <source>
        <dbReference type="SAM" id="Phobius"/>
    </source>
</evidence>
<dbReference type="EC" id="1.6.5.11" evidence="12"/>
<comment type="caution">
    <text evidence="12">The sequence shown here is derived from an EMBL/GenBank/DDBJ whole genome shotgun (WGS) entry which is preliminary data.</text>
</comment>
<feature type="transmembrane region" description="Helical" evidence="9">
    <location>
        <begin position="91"/>
        <end position="111"/>
    </location>
</feature>
<dbReference type="AlphaFoldDB" id="A0A2H5XFD0"/>
<dbReference type="Proteomes" id="UP000236173">
    <property type="component" value="Unassembled WGS sequence"/>
</dbReference>
<organism evidence="12 13">
    <name type="scientific">Candidatus Fervidibacter japonicus</name>
    <dbReference type="NCBI Taxonomy" id="2035412"/>
    <lineage>
        <taxon>Bacteria</taxon>
        <taxon>Candidatus Fervidibacterota</taxon>
        <taxon>Candidatus Fervidibacter</taxon>
    </lineage>
</organism>
<feature type="transmembrane region" description="Helical" evidence="9">
    <location>
        <begin position="42"/>
        <end position="61"/>
    </location>
</feature>
<dbReference type="InterPro" id="IPR003918">
    <property type="entry name" value="NADH_UbQ_OxRdtase"/>
</dbReference>
<feature type="transmembrane region" description="Helical" evidence="9">
    <location>
        <begin position="217"/>
        <end position="236"/>
    </location>
</feature>
<evidence type="ECO:0000256" key="7">
    <source>
        <dbReference type="ARBA" id="ARBA00023136"/>
    </source>
</evidence>
<evidence type="ECO:0000256" key="3">
    <source>
        <dbReference type="ARBA" id="ARBA00022692"/>
    </source>
</evidence>
<dbReference type="InterPro" id="IPR000260">
    <property type="entry name" value="NADH4_N"/>
</dbReference>
<comment type="similarity">
    <text evidence="2">Belongs to the complex I subunit 4 family.</text>
</comment>
<dbReference type="InterPro" id="IPR001750">
    <property type="entry name" value="ND/Mrp_TM"/>
</dbReference>
<feature type="transmembrane region" description="Helical" evidence="9">
    <location>
        <begin position="285"/>
        <end position="307"/>
    </location>
</feature>
<dbReference type="PRINTS" id="PR01437">
    <property type="entry name" value="NUOXDRDTASE4"/>
</dbReference>
<dbReference type="EMBL" id="BEHT01000041">
    <property type="protein sequence ID" value="GBC99871.1"/>
    <property type="molecule type" value="Genomic_DNA"/>
</dbReference>
<dbReference type="NCBIfam" id="TIGR01972">
    <property type="entry name" value="NDH_I_M"/>
    <property type="match status" value="1"/>
</dbReference>
<feature type="transmembrane region" description="Helical" evidence="9">
    <location>
        <begin position="142"/>
        <end position="162"/>
    </location>
</feature>
<protein>
    <submittedName>
        <fullName evidence="12">NADH-quinone oxidoreductase subunit M</fullName>
        <ecNumber evidence="12">1.6.5.11</ecNumber>
    </submittedName>
</protein>
<reference evidence="13" key="1">
    <citation type="submission" date="2017-09" db="EMBL/GenBank/DDBJ databases">
        <title>Metaegenomics of thermophilic ammonia-oxidizing enrichment culture.</title>
        <authorList>
            <person name="Kato S."/>
            <person name="Suzuki K."/>
        </authorList>
    </citation>
    <scope>NUCLEOTIDE SEQUENCE [LARGE SCALE GENOMIC DNA]</scope>
</reference>
<evidence type="ECO:0000256" key="1">
    <source>
        <dbReference type="ARBA" id="ARBA00004127"/>
    </source>
</evidence>
<evidence type="ECO:0000256" key="6">
    <source>
        <dbReference type="ARBA" id="ARBA00023027"/>
    </source>
</evidence>
<feature type="domain" description="NADH:ubiquinone oxidoreductase chain 4 N-terminal" evidence="11">
    <location>
        <begin position="83"/>
        <end position="133"/>
    </location>
</feature>
<gene>
    <name evidence="12" type="primary">nuoM_1</name>
    <name evidence="12" type="ORF">HRbin17_02402</name>
</gene>
<comment type="subcellular location">
    <subcellularLocation>
        <location evidence="1">Endomembrane system</location>
        <topology evidence="1">Multi-pass membrane protein</topology>
    </subcellularLocation>
    <subcellularLocation>
        <location evidence="8">Membrane</location>
        <topology evidence="8">Multi-pass membrane protein</topology>
    </subcellularLocation>
</comment>
<dbReference type="GO" id="GO:0048039">
    <property type="term" value="F:ubiquinone binding"/>
    <property type="evidence" value="ECO:0007669"/>
    <property type="project" value="TreeGrafter"/>
</dbReference>
<evidence type="ECO:0000256" key="4">
    <source>
        <dbReference type="ARBA" id="ARBA00022967"/>
    </source>
</evidence>
<dbReference type="InterPro" id="IPR010227">
    <property type="entry name" value="NADH_Q_OxRdtase_chainM/4"/>
</dbReference>
<name>A0A2H5XFD0_9BACT</name>
<dbReference type="Pfam" id="PF01059">
    <property type="entry name" value="Oxidored_q5_N"/>
    <property type="match status" value="1"/>
</dbReference>
<feature type="transmembrane region" description="Helical" evidence="9">
    <location>
        <begin position="465"/>
        <end position="484"/>
    </location>
</feature>
<proteinExistence type="inferred from homology"/>
<dbReference type="GO" id="GO:0016020">
    <property type="term" value="C:membrane"/>
    <property type="evidence" value="ECO:0007669"/>
    <property type="project" value="UniProtKB-SubCell"/>
</dbReference>
<evidence type="ECO:0000313" key="12">
    <source>
        <dbReference type="EMBL" id="GBC99871.1"/>
    </source>
</evidence>
<keyword evidence="7 9" id="KW-0472">Membrane</keyword>
<evidence type="ECO:0000256" key="8">
    <source>
        <dbReference type="RuleBase" id="RU000320"/>
    </source>
</evidence>
<keyword evidence="3 8" id="KW-0812">Transmembrane</keyword>
<keyword evidence="4" id="KW-1278">Translocase</keyword>
<dbReference type="GO" id="GO:0042773">
    <property type="term" value="P:ATP synthesis coupled electron transport"/>
    <property type="evidence" value="ECO:0007669"/>
    <property type="project" value="InterPro"/>
</dbReference>
<feature type="transmembrane region" description="Helical" evidence="9">
    <location>
        <begin position="12"/>
        <end position="30"/>
    </location>
</feature>